<evidence type="ECO:0000259" key="8">
    <source>
        <dbReference type="PROSITE" id="PS50893"/>
    </source>
</evidence>
<dbReference type="InterPro" id="IPR003439">
    <property type="entry name" value="ABC_transporter-like_ATP-bd"/>
</dbReference>
<evidence type="ECO:0000256" key="1">
    <source>
        <dbReference type="ARBA" id="ARBA00004417"/>
    </source>
</evidence>
<keyword evidence="5" id="KW-0547">Nucleotide-binding</keyword>
<dbReference type="PANTHER" id="PTHR43297:SF2">
    <property type="entry name" value="DIPEPTIDE TRANSPORT ATP-BINDING PROTEIN DPPD"/>
    <property type="match status" value="1"/>
</dbReference>
<dbReference type="FunFam" id="3.40.50.300:FF:000016">
    <property type="entry name" value="Oligopeptide ABC transporter ATP-binding component"/>
    <property type="match status" value="1"/>
</dbReference>
<sequence length="333" mass="35726">MSEPLLAIDDLSTVFDSESGAVVAVDGLSLSVAPGEIAGLVGESGCGKSLTALSVMGLLPPPGRVAGGKIRFQGRDLLALSQAEMRALRGREISMIFQEPMTSLNPVFTVGRQIAEEITVHEKASPKEAWQRAVRMLEKVGIPEAATRARAYPHQLSGGMRQRVMIAMALALDPRLLIADEPTTALDVTIQAQILSLMRHLQGETGAAILLITHNLAVVAQTCSRVMVMYTGRLVEDAPVVELFDHPLHPYTRGLLACLPARSPRPGQKLPTIGGIVPPLGDLPPGCAFSDRCPEAFDKCRQAEPALVEVAPGHAVRCYLHHDQARRARRLAA</sequence>
<evidence type="ECO:0000256" key="3">
    <source>
        <dbReference type="ARBA" id="ARBA00022448"/>
    </source>
</evidence>
<dbReference type="GO" id="GO:0005886">
    <property type="term" value="C:plasma membrane"/>
    <property type="evidence" value="ECO:0007669"/>
    <property type="project" value="UniProtKB-SubCell"/>
</dbReference>
<dbReference type="EMBL" id="AP028679">
    <property type="protein sequence ID" value="BEQ15720.1"/>
    <property type="molecule type" value="Genomic_DNA"/>
</dbReference>
<feature type="domain" description="ABC transporter" evidence="8">
    <location>
        <begin position="6"/>
        <end position="256"/>
    </location>
</feature>
<dbReference type="AlphaFoldDB" id="A0AAU9EFZ4"/>
<dbReference type="NCBIfam" id="TIGR01727">
    <property type="entry name" value="oligo_HPY"/>
    <property type="match status" value="1"/>
</dbReference>
<evidence type="ECO:0000256" key="6">
    <source>
        <dbReference type="ARBA" id="ARBA00022840"/>
    </source>
</evidence>
<proteinExistence type="inferred from homology"/>
<dbReference type="GO" id="GO:0016887">
    <property type="term" value="F:ATP hydrolysis activity"/>
    <property type="evidence" value="ECO:0007669"/>
    <property type="project" value="InterPro"/>
</dbReference>
<dbReference type="SMART" id="SM00382">
    <property type="entry name" value="AAA"/>
    <property type="match status" value="1"/>
</dbReference>
<dbReference type="Pfam" id="PF00005">
    <property type="entry name" value="ABC_tran"/>
    <property type="match status" value="1"/>
</dbReference>
<evidence type="ECO:0000256" key="5">
    <source>
        <dbReference type="ARBA" id="ARBA00022741"/>
    </source>
</evidence>
<gene>
    <name evidence="9" type="ORF">FAK_27860</name>
</gene>
<dbReference type="InterPro" id="IPR027417">
    <property type="entry name" value="P-loop_NTPase"/>
</dbReference>
<organism evidence="9 10">
    <name type="scientific">Desulfoferula mesophila</name>
    <dbReference type="NCBI Taxonomy" id="3058419"/>
    <lineage>
        <taxon>Bacteria</taxon>
        <taxon>Pseudomonadati</taxon>
        <taxon>Thermodesulfobacteriota</taxon>
        <taxon>Desulfarculia</taxon>
        <taxon>Desulfarculales</taxon>
        <taxon>Desulfarculaceae</taxon>
        <taxon>Desulfoferula</taxon>
    </lineage>
</organism>
<name>A0AAU9EFZ4_9BACT</name>
<dbReference type="GO" id="GO:0015833">
    <property type="term" value="P:peptide transport"/>
    <property type="evidence" value="ECO:0007669"/>
    <property type="project" value="InterPro"/>
</dbReference>
<keyword evidence="4" id="KW-1003">Cell membrane</keyword>
<dbReference type="PROSITE" id="PS00211">
    <property type="entry name" value="ABC_TRANSPORTER_1"/>
    <property type="match status" value="1"/>
</dbReference>
<dbReference type="Proteomes" id="UP001366166">
    <property type="component" value="Chromosome"/>
</dbReference>
<dbReference type="InterPro" id="IPR050388">
    <property type="entry name" value="ABC_Ni/Peptide_Import"/>
</dbReference>
<dbReference type="KEGG" id="dmp:FAK_27860"/>
<dbReference type="RefSeq" id="WP_338600536.1">
    <property type="nucleotide sequence ID" value="NZ_AP028679.1"/>
</dbReference>
<dbReference type="PANTHER" id="PTHR43297">
    <property type="entry name" value="OLIGOPEPTIDE TRANSPORT ATP-BINDING PROTEIN APPD"/>
    <property type="match status" value="1"/>
</dbReference>
<evidence type="ECO:0000313" key="10">
    <source>
        <dbReference type="Proteomes" id="UP001366166"/>
    </source>
</evidence>
<dbReference type="PROSITE" id="PS50893">
    <property type="entry name" value="ABC_TRANSPORTER_2"/>
    <property type="match status" value="1"/>
</dbReference>
<evidence type="ECO:0000256" key="7">
    <source>
        <dbReference type="ARBA" id="ARBA00023136"/>
    </source>
</evidence>
<keyword evidence="3" id="KW-0813">Transport</keyword>
<dbReference type="InterPro" id="IPR013563">
    <property type="entry name" value="Oligopep_ABC_C"/>
</dbReference>
<comment type="subcellular location">
    <subcellularLocation>
        <location evidence="1">Cell inner membrane</location>
        <topology evidence="1">Peripheral membrane protein</topology>
    </subcellularLocation>
</comment>
<dbReference type="Gene3D" id="3.40.50.300">
    <property type="entry name" value="P-loop containing nucleotide triphosphate hydrolases"/>
    <property type="match status" value="1"/>
</dbReference>
<reference evidence="10" key="1">
    <citation type="journal article" date="2023" name="Arch. Microbiol.">
        <title>Desulfoferula mesophilus gen. nov. sp. nov., a mesophilic sulfate-reducing bacterium isolated from a brackish lake sediment.</title>
        <authorList>
            <person name="Watanabe T."/>
            <person name="Yabe T."/>
            <person name="Tsuji J.M."/>
            <person name="Fukui M."/>
        </authorList>
    </citation>
    <scope>NUCLEOTIDE SEQUENCE [LARGE SCALE GENOMIC DNA]</scope>
    <source>
        <strain evidence="10">12FAK</strain>
    </source>
</reference>
<dbReference type="CDD" id="cd03257">
    <property type="entry name" value="ABC_NikE_OppD_transporters"/>
    <property type="match status" value="1"/>
</dbReference>
<keyword evidence="6 9" id="KW-0067">ATP-binding</keyword>
<protein>
    <submittedName>
        <fullName evidence="9">Dipeptide/oligopeptide/nickel ABC transporter ATP-binding protein</fullName>
    </submittedName>
</protein>
<dbReference type="InterPro" id="IPR003593">
    <property type="entry name" value="AAA+_ATPase"/>
</dbReference>
<accession>A0AAU9EFZ4</accession>
<dbReference type="InterPro" id="IPR017871">
    <property type="entry name" value="ABC_transporter-like_CS"/>
</dbReference>
<dbReference type="GO" id="GO:0005524">
    <property type="term" value="F:ATP binding"/>
    <property type="evidence" value="ECO:0007669"/>
    <property type="project" value="UniProtKB-KW"/>
</dbReference>
<dbReference type="Pfam" id="PF08352">
    <property type="entry name" value="oligo_HPY"/>
    <property type="match status" value="1"/>
</dbReference>
<evidence type="ECO:0000256" key="4">
    <source>
        <dbReference type="ARBA" id="ARBA00022475"/>
    </source>
</evidence>
<evidence type="ECO:0000256" key="2">
    <source>
        <dbReference type="ARBA" id="ARBA00005417"/>
    </source>
</evidence>
<keyword evidence="7" id="KW-0472">Membrane</keyword>
<keyword evidence="10" id="KW-1185">Reference proteome</keyword>
<dbReference type="SUPFAM" id="SSF52540">
    <property type="entry name" value="P-loop containing nucleoside triphosphate hydrolases"/>
    <property type="match status" value="1"/>
</dbReference>
<evidence type="ECO:0000313" key="9">
    <source>
        <dbReference type="EMBL" id="BEQ15720.1"/>
    </source>
</evidence>
<comment type="similarity">
    <text evidence="2">Belongs to the ABC transporter superfamily.</text>
</comment>